<evidence type="ECO:0000259" key="2">
    <source>
        <dbReference type="Pfam" id="PF13547"/>
    </source>
</evidence>
<evidence type="ECO:0000256" key="1">
    <source>
        <dbReference type="SAM" id="MobiDB-lite"/>
    </source>
</evidence>
<dbReference type="Pfam" id="PF13550">
    <property type="entry name" value="Phage-tail_3"/>
    <property type="match status" value="1"/>
</dbReference>
<dbReference type="Pfam" id="PF13547">
    <property type="entry name" value="GTA_TIM"/>
    <property type="match status" value="1"/>
</dbReference>
<evidence type="ECO:0000259" key="4">
    <source>
        <dbReference type="Pfam" id="PF23666"/>
    </source>
</evidence>
<reference evidence="5 6" key="1">
    <citation type="submission" date="2017-03" db="EMBL/GenBank/DDBJ databases">
        <authorList>
            <person name="Afonso C.L."/>
            <person name="Miller P.J."/>
            <person name="Scott M.A."/>
            <person name="Spackman E."/>
            <person name="Goraichik I."/>
            <person name="Dimitrov K.M."/>
            <person name="Suarez D.L."/>
            <person name="Swayne D.E."/>
        </authorList>
    </citation>
    <scope>NUCLEOTIDE SEQUENCE [LARGE SCALE GENOMIC DNA]</scope>
    <source>
        <strain evidence="5 6">CECT 7639</strain>
    </source>
</reference>
<dbReference type="Pfam" id="PF23666">
    <property type="entry name" value="Rcc01698_C"/>
    <property type="match status" value="1"/>
</dbReference>
<gene>
    <name evidence="5" type="ORF">TRL7639_02383</name>
</gene>
<proteinExistence type="predicted"/>
<dbReference type="CDD" id="cd19607">
    <property type="entry name" value="GTA_TIM-barrel-like"/>
    <property type="match status" value="1"/>
</dbReference>
<organism evidence="5 6">
    <name type="scientific">Falsiruegeria litorea R37</name>
    <dbReference type="NCBI Taxonomy" id="1200284"/>
    <lineage>
        <taxon>Bacteria</taxon>
        <taxon>Pseudomonadati</taxon>
        <taxon>Pseudomonadota</taxon>
        <taxon>Alphaproteobacteria</taxon>
        <taxon>Rhodobacterales</taxon>
        <taxon>Roseobacteraceae</taxon>
        <taxon>Falsiruegeria</taxon>
    </lineage>
</organism>
<sequence>MATILLSAAGAAIGGSVGGTIAGIATGIVGRAVGATVGRVIDQRLLGSGGEAVETGRVDRFRLTQTGEGASVARVFGRVRTGGQVIWASDFKETSTTSGGGGKGSRPQPKTTSFSYSVSLAVAVCEGEIASIGRVWADGEEVAIEDLNMRVYAGSADQLPDPVIEAVEGEGQVPAYRGTAYVVLEDLQLDQFGNRVPQFSFEVVRQEQRDDPKFAQGVAQAVQGVAIIPGTGEYALATSQVNYSDGPGSTWAANVNSPSGKSDFVTSMDTLSDELPKCQTASLVVSWFGGDLRCGSCELEPKVGKKTIEGSNMPWTVSGLDRVSAKEVARVDDRPIYGATPADASVVEAIKHLKNSNKRVMFYPFILMDQLADNNLPDPWSSADSQAKLPWRGRITLSKAPGQDGSPDKTADADTQVSAFVGTAKASDFSIGDGVVSYTGPDEWTFSRFILHYAALCAAAGGVSSFCIGSELRGLTQIRGASGFPMVAALKELAAQSRLLLGAETKIGYAADWSEYFGYKPVDEADSRYFHLDPLWADDNIDFVGIDNYMPLSDWRDEEEHRDAKAGWKSIYDEAYLRDNIEGGEGFDWYYHSPEARAAQIRTKIEDLAHQEHWIWRYKDLRGWWSNAHHERVNGVRQAASTDWVPQSKPIWFTELGCGAVDKGTNQPNKFLDSKSSESALPYFSNGFRDDLIQHQYLRAMLGYWSEAENNPKSTEYDGSMIDMSNAYVWSWDARPYPSFPNNVKLWSDGTNYSRGHWLNGRSGSRTLASVVSEICRRSGLAAFDVSELYGVVHGYSMDAVGDARSALQPLMLRYGFDAIDRDGKLQFVSRGSRRPVRISDDDFAISGDLSGSVEHSRDADAEMSGRVRLRFVQAGADHDVVSEEAVLSDDATHAVATSEFPLAMLRAEGRQTVERWLAEARVARDKVRFALPLSKLHLGAGDVVELGGTQVAEPGLYRIDRVEQADSQMIDAVRTEPKLYEPSEMADDQPSLREFVPPLPVLPYFLDLPLLSGDEEPHAPHIAVTADPWPGTAAVYSSGSDADYVLDEIIAARAVIGTTETVLRKAAAGLWDRGDGLQIKLISGDLESKTAEAVLGGANLCAIGDGSSGNWELFQFKTAELVGPQTYVLKDRLRGQAGTDALMPDVWPEGSVVVLLDNRVEQIPLKSSQRRIARHYRIGPARRGYDDPSYLHRVEAFDGNGLRPYSPTHLRASRGSSGDIGITWIRRTRIEGDDWTGLDVPLGEETESYLVRIMNGETVVRETTVGAAGWTYAAAQQSADGAGSAVSVEVAQISARFGVGPATRIDLPV</sequence>
<evidence type="ECO:0000313" key="5">
    <source>
        <dbReference type="EMBL" id="SLN44648.1"/>
    </source>
</evidence>
<dbReference type="InterPro" id="IPR056490">
    <property type="entry name" value="Rcc01698_C"/>
</dbReference>
<dbReference type="InterPro" id="IPR032876">
    <property type="entry name" value="J_dom"/>
</dbReference>
<accession>A0A1Y5STB2</accession>
<evidence type="ECO:0000313" key="6">
    <source>
        <dbReference type="Proteomes" id="UP000193077"/>
    </source>
</evidence>
<dbReference type="InterPro" id="IPR025195">
    <property type="entry name" value="GTA_TIM_dom"/>
</dbReference>
<name>A0A1Y5STB2_9RHOB</name>
<evidence type="ECO:0000259" key="3">
    <source>
        <dbReference type="Pfam" id="PF13550"/>
    </source>
</evidence>
<keyword evidence="6" id="KW-1185">Reference proteome</keyword>
<evidence type="ECO:0008006" key="7">
    <source>
        <dbReference type="Google" id="ProtNLM"/>
    </source>
</evidence>
<feature type="domain" description="GTA TIM-barrel-like" evidence="2">
    <location>
        <begin position="444"/>
        <end position="741"/>
    </location>
</feature>
<dbReference type="InterPro" id="IPR017853">
    <property type="entry name" value="GH"/>
</dbReference>
<dbReference type="OrthoDB" id="8445115at2"/>
<feature type="domain" description="Rcc01698-like C-terminal" evidence="4">
    <location>
        <begin position="1055"/>
        <end position="1155"/>
    </location>
</feature>
<dbReference type="RefSeq" id="WP_085795859.1">
    <property type="nucleotide sequence ID" value="NZ_FWFO01000001.1"/>
</dbReference>
<dbReference type="Proteomes" id="UP000193077">
    <property type="component" value="Unassembled WGS sequence"/>
</dbReference>
<dbReference type="SUPFAM" id="SSF51445">
    <property type="entry name" value="(Trans)glycosidases"/>
    <property type="match status" value="1"/>
</dbReference>
<dbReference type="EMBL" id="FWFO01000001">
    <property type="protein sequence ID" value="SLN44648.1"/>
    <property type="molecule type" value="Genomic_DNA"/>
</dbReference>
<feature type="region of interest" description="Disordered" evidence="1">
    <location>
        <begin position="90"/>
        <end position="110"/>
    </location>
</feature>
<feature type="domain" description="Tip attachment protein J" evidence="3">
    <location>
        <begin position="802"/>
        <end position="964"/>
    </location>
</feature>
<protein>
    <recommendedName>
        <fullName evidence="7">Host specificity protein</fullName>
    </recommendedName>
</protein>
<dbReference type="Gene3D" id="3.20.20.80">
    <property type="entry name" value="Glycosidases"/>
    <property type="match status" value="1"/>
</dbReference>